<sequence>MSCWRGRNAAADLPQPAAAGRRSAPQNKIKTCLHCVLIILGALLCGYAFFRLADDAAGYYVVTISIADASDPDLRATTAGDGNTAAAAATPSFNVTVGVENHYHHHICFSDWGVAVSYDGVPLGRATFPDDLCALSMGGGDVTAATASGLVGLDGEVRGRMARRGQTWGDADLQIDMRHHVLLADSGADEWLRCTTRLDGQPTSTPCKFEVASRS</sequence>
<reference evidence="2" key="1">
    <citation type="submission" date="2024-10" db="EMBL/GenBank/DDBJ databases">
        <authorList>
            <person name="Ryan C."/>
        </authorList>
    </citation>
    <scope>NUCLEOTIDE SEQUENCE [LARGE SCALE GENOMIC DNA]</scope>
</reference>
<proteinExistence type="predicted"/>
<accession>A0ABC8ZQT6</accession>
<keyword evidence="1" id="KW-0812">Transmembrane</keyword>
<evidence type="ECO:0000313" key="2">
    <source>
        <dbReference type="EMBL" id="CAL4962391.1"/>
    </source>
</evidence>
<dbReference type="Proteomes" id="UP001497457">
    <property type="component" value="Chromosome 19rd"/>
</dbReference>
<keyword evidence="1" id="KW-0472">Membrane</keyword>
<evidence type="ECO:0008006" key="4">
    <source>
        <dbReference type="Google" id="ProtNLM"/>
    </source>
</evidence>
<organism evidence="2 3">
    <name type="scientific">Urochloa decumbens</name>
    <dbReference type="NCBI Taxonomy" id="240449"/>
    <lineage>
        <taxon>Eukaryota</taxon>
        <taxon>Viridiplantae</taxon>
        <taxon>Streptophyta</taxon>
        <taxon>Embryophyta</taxon>
        <taxon>Tracheophyta</taxon>
        <taxon>Spermatophyta</taxon>
        <taxon>Magnoliopsida</taxon>
        <taxon>Liliopsida</taxon>
        <taxon>Poales</taxon>
        <taxon>Poaceae</taxon>
        <taxon>PACMAD clade</taxon>
        <taxon>Panicoideae</taxon>
        <taxon>Panicodae</taxon>
        <taxon>Paniceae</taxon>
        <taxon>Melinidinae</taxon>
        <taxon>Urochloa</taxon>
    </lineage>
</organism>
<dbReference type="EMBL" id="OZ075129">
    <property type="protein sequence ID" value="CAL4962391.1"/>
    <property type="molecule type" value="Genomic_DNA"/>
</dbReference>
<evidence type="ECO:0000313" key="3">
    <source>
        <dbReference type="Proteomes" id="UP001497457"/>
    </source>
</evidence>
<protein>
    <recommendedName>
        <fullName evidence="4">Late embryogenesis abundant protein LEA-2 subgroup domain-containing protein</fullName>
    </recommendedName>
</protein>
<dbReference type="AlphaFoldDB" id="A0ABC8ZQT6"/>
<dbReference type="PANTHER" id="PTHR33994">
    <property type="entry name" value="OS04G0515000 PROTEIN"/>
    <property type="match status" value="1"/>
</dbReference>
<feature type="transmembrane region" description="Helical" evidence="1">
    <location>
        <begin position="31"/>
        <end position="50"/>
    </location>
</feature>
<keyword evidence="1" id="KW-1133">Transmembrane helix</keyword>
<evidence type="ECO:0000256" key="1">
    <source>
        <dbReference type="SAM" id="Phobius"/>
    </source>
</evidence>
<keyword evidence="3" id="KW-1185">Reference proteome</keyword>
<gene>
    <name evidence="2" type="ORF">URODEC1_LOCUS45596</name>
</gene>
<name>A0ABC8ZQT6_9POAL</name>